<dbReference type="GO" id="GO:0030272">
    <property type="term" value="F:5-formyltetrahydrofolate cyclo-ligase activity"/>
    <property type="evidence" value="ECO:0007669"/>
    <property type="project" value="UniProtKB-EC"/>
</dbReference>
<sequence length="204" mass="22110">MTIPHDTDPPALAGAKARLRQHCRAMREGASPTMAQEQALRAGIAARVDTLSPGSAVALVWPLPGELDLRPLFGVLHGRGYRVLLPFTPPRGQPLSFHHWHPGVTMCNGRFATRHPDGHAYVPDMVFVPLLAFDRRGGRLGYGGGYYDRTLARLPHAVAIGYGLAAQEVAQIPMGVHDVPLSGIVTDREWIRCIAGHVDGPARD</sequence>
<protein>
    <recommendedName>
        <fullName evidence="5">5-formyltetrahydrofolate cyclo-ligase</fullName>
        <ecNumber evidence="5">6.3.3.2</ecNumber>
    </recommendedName>
</protein>
<dbReference type="Gene3D" id="3.40.50.10420">
    <property type="entry name" value="NagB/RpiA/CoA transferase-like"/>
    <property type="match status" value="1"/>
</dbReference>
<feature type="binding site" evidence="4">
    <location>
        <begin position="139"/>
        <end position="147"/>
    </location>
    <ligand>
        <name>ATP</name>
        <dbReference type="ChEBI" id="CHEBI:30616"/>
    </ligand>
</feature>
<evidence type="ECO:0000256" key="3">
    <source>
        <dbReference type="ARBA" id="ARBA00022840"/>
    </source>
</evidence>
<evidence type="ECO:0000256" key="2">
    <source>
        <dbReference type="ARBA" id="ARBA00022741"/>
    </source>
</evidence>
<comment type="caution">
    <text evidence="7">The sequence shown here is derived from an EMBL/GenBank/DDBJ whole genome shotgun (WGS) entry which is preliminary data.</text>
</comment>
<dbReference type="PANTHER" id="PTHR23407:SF1">
    <property type="entry name" value="5-FORMYLTETRAHYDROFOLATE CYCLO-LIGASE"/>
    <property type="match status" value="1"/>
</dbReference>
<dbReference type="Proteomes" id="UP001202887">
    <property type="component" value="Unassembled WGS sequence"/>
</dbReference>
<dbReference type="GO" id="GO:0035999">
    <property type="term" value="P:tetrahydrofolate interconversion"/>
    <property type="evidence" value="ECO:0007669"/>
    <property type="project" value="TreeGrafter"/>
</dbReference>
<keyword evidence="5" id="KW-0479">Metal-binding</keyword>
<dbReference type="EMBL" id="JAIBCX010000010">
    <property type="protein sequence ID" value="MCJ8353436.1"/>
    <property type="molecule type" value="Genomic_DNA"/>
</dbReference>
<dbReference type="AlphaFoldDB" id="A0AAW5EQK7"/>
<dbReference type="Pfam" id="PF01812">
    <property type="entry name" value="5-FTHF_cyc-lig"/>
    <property type="match status" value="1"/>
</dbReference>
<accession>A0AAW5EQK7</accession>
<dbReference type="GO" id="GO:0046872">
    <property type="term" value="F:metal ion binding"/>
    <property type="evidence" value="ECO:0007669"/>
    <property type="project" value="UniProtKB-KW"/>
</dbReference>
<evidence type="ECO:0000313" key="8">
    <source>
        <dbReference type="Proteomes" id="UP000319478"/>
    </source>
</evidence>
<comment type="similarity">
    <text evidence="1 5">Belongs to the 5-formyltetrahydrofolate cyclo-ligase family.</text>
</comment>
<organism evidence="7 9">
    <name type="scientific">Novacetimonas hansenii</name>
    <name type="common">Komagataeibacter hansenii</name>
    <dbReference type="NCBI Taxonomy" id="436"/>
    <lineage>
        <taxon>Bacteria</taxon>
        <taxon>Pseudomonadati</taxon>
        <taxon>Pseudomonadota</taxon>
        <taxon>Alphaproteobacteria</taxon>
        <taxon>Acetobacterales</taxon>
        <taxon>Acetobacteraceae</taxon>
        <taxon>Novacetimonas</taxon>
    </lineage>
</organism>
<dbReference type="GO" id="GO:0009396">
    <property type="term" value="P:folic acid-containing compound biosynthetic process"/>
    <property type="evidence" value="ECO:0007669"/>
    <property type="project" value="TreeGrafter"/>
</dbReference>
<evidence type="ECO:0000256" key="1">
    <source>
        <dbReference type="ARBA" id="ARBA00010638"/>
    </source>
</evidence>
<feature type="binding site" evidence="4">
    <location>
        <begin position="16"/>
        <end position="20"/>
    </location>
    <ligand>
        <name>ATP</name>
        <dbReference type="ChEBI" id="CHEBI:30616"/>
    </ligand>
</feature>
<dbReference type="NCBIfam" id="TIGR02727">
    <property type="entry name" value="MTHFS_bact"/>
    <property type="match status" value="1"/>
</dbReference>
<gene>
    <name evidence="6" type="ORF">GHA01_02510</name>
    <name evidence="7" type="ORF">K1W68_05420</name>
</gene>
<dbReference type="PIRSF" id="PIRSF006806">
    <property type="entry name" value="FTHF_cligase"/>
    <property type="match status" value="1"/>
</dbReference>
<keyword evidence="3 4" id="KW-0067">ATP-binding</keyword>
<reference evidence="7" key="3">
    <citation type="submission" date="2022-03" db="EMBL/GenBank/DDBJ databases">
        <authorList>
            <person name="Ryngajllo M."/>
            <person name="Jacek P."/>
            <person name="Kubiak K."/>
        </authorList>
    </citation>
    <scope>NUCLEOTIDE SEQUENCE</scope>
    <source>
        <strain evidence="7">SI1</strain>
    </source>
</reference>
<proteinExistence type="inferred from homology"/>
<comment type="catalytic activity">
    <reaction evidence="5">
        <text>(6S)-5-formyl-5,6,7,8-tetrahydrofolate + ATP = (6R)-5,10-methenyltetrahydrofolate + ADP + phosphate</text>
        <dbReference type="Rhea" id="RHEA:10488"/>
        <dbReference type="ChEBI" id="CHEBI:30616"/>
        <dbReference type="ChEBI" id="CHEBI:43474"/>
        <dbReference type="ChEBI" id="CHEBI:57455"/>
        <dbReference type="ChEBI" id="CHEBI:57457"/>
        <dbReference type="ChEBI" id="CHEBI:456216"/>
        <dbReference type="EC" id="6.3.3.2"/>
    </reaction>
</comment>
<comment type="cofactor">
    <cofactor evidence="5">
        <name>Mg(2+)</name>
        <dbReference type="ChEBI" id="CHEBI:18420"/>
    </cofactor>
</comment>
<name>A0AAW5EQK7_NOVHA</name>
<feature type="binding site" evidence="4">
    <location>
        <position position="66"/>
    </location>
    <ligand>
        <name>substrate</name>
    </ligand>
</feature>
<keyword evidence="8" id="KW-1185">Reference proteome</keyword>
<dbReference type="InterPro" id="IPR024185">
    <property type="entry name" value="FTHF_cligase-like_sf"/>
</dbReference>
<keyword evidence="7" id="KW-0436">Ligase</keyword>
<dbReference type="Proteomes" id="UP000319478">
    <property type="component" value="Unassembled WGS sequence"/>
</dbReference>
<evidence type="ECO:0000313" key="7">
    <source>
        <dbReference type="EMBL" id="MCJ8353436.1"/>
    </source>
</evidence>
<reference evidence="7" key="2">
    <citation type="journal article" date="2021" name="Polymers (Basel)">
        <title>Highly Stretchable Bacterial Cellulose Produced by Komagataeibacter hansenii SI1.</title>
        <authorList>
            <person name="Cielecka I."/>
            <person name="Ryngajllo M."/>
            <person name="Maniukiewicz W."/>
            <person name="Bielecki S."/>
        </authorList>
    </citation>
    <scope>NUCLEOTIDE SEQUENCE</scope>
    <source>
        <strain evidence="7">SI1</strain>
    </source>
</reference>
<reference evidence="6 8" key="1">
    <citation type="submission" date="2019-06" db="EMBL/GenBank/DDBJ databases">
        <title>Whole genome shotgun sequence of Komagataeibacter hansenii NBRC 14820.</title>
        <authorList>
            <person name="Hosoyama A."/>
            <person name="Uohara A."/>
            <person name="Ohji S."/>
            <person name="Ichikawa N."/>
        </authorList>
    </citation>
    <scope>NUCLEOTIDE SEQUENCE [LARGE SCALE GENOMIC DNA]</scope>
    <source>
        <strain evidence="6 8">NBRC 14820</strain>
    </source>
</reference>
<dbReference type="SUPFAM" id="SSF100950">
    <property type="entry name" value="NagB/RpiA/CoA transferase-like"/>
    <property type="match status" value="1"/>
</dbReference>
<evidence type="ECO:0000313" key="9">
    <source>
        <dbReference type="Proteomes" id="UP001202887"/>
    </source>
</evidence>
<dbReference type="EMBL" id="BJNN01000020">
    <property type="protein sequence ID" value="GEC62402.1"/>
    <property type="molecule type" value="Genomic_DNA"/>
</dbReference>
<evidence type="ECO:0000256" key="5">
    <source>
        <dbReference type="RuleBase" id="RU361279"/>
    </source>
</evidence>
<dbReference type="GO" id="GO:0005524">
    <property type="term" value="F:ATP binding"/>
    <property type="evidence" value="ECO:0007669"/>
    <property type="project" value="UniProtKB-KW"/>
</dbReference>
<evidence type="ECO:0000256" key="4">
    <source>
        <dbReference type="PIRSR" id="PIRSR006806-1"/>
    </source>
</evidence>
<evidence type="ECO:0000313" key="6">
    <source>
        <dbReference type="EMBL" id="GEC62402.1"/>
    </source>
</evidence>
<keyword evidence="2 4" id="KW-0547">Nucleotide-binding</keyword>
<dbReference type="InterPro" id="IPR002698">
    <property type="entry name" value="FTHF_cligase"/>
</dbReference>
<dbReference type="PANTHER" id="PTHR23407">
    <property type="entry name" value="ATPASE INHIBITOR/5-FORMYLTETRAHYDROFOLATE CYCLO-LIGASE"/>
    <property type="match status" value="1"/>
</dbReference>
<dbReference type="RefSeq" id="WP_003617354.1">
    <property type="nucleotide sequence ID" value="NZ_BJNN01000020.1"/>
</dbReference>
<dbReference type="EC" id="6.3.3.2" evidence="5"/>
<keyword evidence="5" id="KW-0460">Magnesium</keyword>
<dbReference type="InterPro" id="IPR037171">
    <property type="entry name" value="NagB/RpiA_transferase-like"/>
</dbReference>